<dbReference type="InterPro" id="IPR008972">
    <property type="entry name" value="Cupredoxin"/>
</dbReference>
<protein>
    <recommendedName>
        <fullName evidence="2">Blue (type 1) copper domain-containing protein</fullName>
    </recommendedName>
</protein>
<accession>A0A382HF75</accession>
<dbReference type="EMBL" id="UINC01060649">
    <property type="protein sequence ID" value="SVB85373.1"/>
    <property type="molecule type" value="Genomic_DNA"/>
</dbReference>
<evidence type="ECO:0000313" key="1">
    <source>
        <dbReference type="EMBL" id="SVB85373.1"/>
    </source>
</evidence>
<dbReference type="SUPFAM" id="SSF49503">
    <property type="entry name" value="Cupredoxins"/>
    <property type="match status" value="1"/>
</dbReference>
<proteinExistence type="predicted"/>
<dbReference type="Gene3D" id="2.60.40.420">
    <property type="entry name" value="Cupredoxins - blue copper proteins"/>
    <property type="match status" value="1"/>
</dbReference>
<name>A0A382HF75_9ZZZZ</name>
<sequence>MRTLLLPVLAIFAVGLFAVPGAFADHLVISIDIAEGSSVPGCEETDDGCYILSTVVLSKADAQVTWYNTDNAVHTVTSGIPADGPDGLFDSGAIPAGGQYVKDFERGFSDGTYDYYCVAHPWMTGTLIIGDAPQPVESEATIPDWIKNNAGWWAAGSIDDDSFLNGISYLIQNSIIVIPPTDAGTEGGTVPEWVKNTAGWWADGTIDDGTFVNAIQYLIKEGLIQV</sequence>
<dbReference type="PANTHER" id="PTHR36507:SF1">
    <property type="entry name" value="BLL1555 PROTEIN"/>
    <property type="match status" value="1"/>
</dbReference>
<gene>
    <name evidence="1" type="ORF">METZ01_LOCUS238227</name>
</gene>
<evidence type="ECO:0008006" key="2">
    <source>
        <dbReference type="Google" id="ProtNLM"/>
    </source>
</evidence>
<dbReference type="PANTHER" id="PTHR36507">
    <property type="entry name" value="BLL1555 PROTEIN"/>
    <property type="match status" value="1"/>
</dbReference>
<reference evidence="1" key="1">
    <citation type="submission" date="2018-05" db="EMBL/GenBank/DDBJ databases">
        <authorList>
            <person name="Lanie J.A."/>
            <person name="Ng W.-L."/>
            <person name="Kazmierczak K.M."/>
            <person name="Andrzejewski T.M."/>
            <person name="Davidsen T.M."/>
            <person name="Wayne K.J."/>
            <person name="Tettelin H."/>
            <person name="Glass J.I."/>
            <person name="Rusch D."/>
            <person name="Podicherti R."/>
            <person name="Tsui H.-C.T."/>
            <person name="Winkler M.E."/>
        </authorList>
    </citation>
    <scope>NUCLEOTIDE SEQUENCE</scope>
</reference>
<dbReference type="AlphaFoldDB" id="A0A382HF75"/>
<dbReference type="InterPro" id="IPR052721">
    <property type="entry name" value="ET_Amicyanin"/>
</dbReference>
<organism evidence="1">
    <name type="scientific">marine metagenome</name>
    <dbReference type="NCBI Taxonomy" id="408172"/>
    <lineage>
        <taxon>unclassified sequences</taxon>
        <taxon>metagenomes</taxon>
        <taxon>ecological metagenomes</taxon>
    </lineage>
</organism>